<dbReference type="WBParaSite" id="L893_g30383.t1">
    <property type="protein sequence ID" value="L893_g30383.t1"/>
    <property type="gene ID" value="L893_g30383"/>
</dbReference>
<organism evidence="2 3">
    <name type="scientific">Steinernema glaseri</name>
    <dbReference type="NCBI Taxonomy" id="37863"/>
    <lineage>
        <taxon>Eukaryota</taxon>
        <taxon>Metazoa</taxon>
        <taxon>Ecdysozoa</taxon>
        <taxon>Nematoda</taxon>
        <taxon>Chromadorea</taxon>
        <taxon>Rhabditida</taxon>
        <taxon>Tylenchina</taxon>
        <taxon>Panagrolaimomorpha</taxon>
        <taxon>Strongyloidoidea</taxon>
        <taxon>Steinernematidae</taxon>
        <taxon>Steinernema</taxon>
    </lineage>
</organism>
<feature type="compositionally biased region" description="Basic and acidic residues" evidence="1">
    <location>
        <begin position="245"/>
        <end position="254"/>
    </location>
</feature>
<reference evidence="3" key="1">
    <citation type="submission" date="2016-11" db="UniProtKB">
        <authorList>
            <consortium name="WormBaseParasite"/>
        </authorList>
    </citation>
    <scope>IDENTIFICATION</scope>
</reference>
<accession>A0A1I7ZW61</accession>
<evidence type="ECO:0000313" key="2">
    <source>
        <dbReference type="Proteomes" id="UP000095287"/>
    </source>
</evidence>
<evidence type="ECO:0000313" key="3">
    <source>
        <dbReference type="WBParaSite" id="L893_g30383.t1"/>
    </source>
</evidence>
<proteinExistence type="predicted"/>
<keyword evidence="2" id="KW-1185">Reference proteome</keyword>
<evidence type="ECO:0000256" key="1">
    <source>
        <dbReference type="SAM" id="MobiDB-lite"/>
    </source>
</evidence>
<dbReference type="Proteomes" id="UP000095287">
    <property type="component" value="Unplaced"/>
</dbReference>
<feature type="region of interest" description="Disordered" evidence="1">
    <location>
        <begin position="245"/>
        <end position="291"/>
    </location>
</feature>
<feature type="compositionally biased region" description="Low complexity" evidence="1">
    <location>
        <begin position="257"/>
        <end position="291"/>
    </location>
</feature>
<name>A0A1I7ZW61_9BILA</name>
<protein>
    <submittedName>
        <fullName evidence="3">PHM7_ext domain-containing protein</fullName>
    </submittedName>
</protein>
<sequence length="401" mass="43842">MSASASCPSLSRASSLSSVASSSVVASDHLWPSLAVLSTVAILLQLLVTPPLPVLLKGLLAMPLTVFLYQWYRIHGHRLGSETKFAFHEPNILATTQKFEFDEGPMLGDDVTPGGTRQPVDCCGKGRPRESLLAELTRDEERELMQKVRDHTFRCLREALRRRVHDTAAPRSRTQEAEGEKELNGLFKFHGNHRNKLESDDSRERARRVFTKDERVERRNRGDEARVGPWLRYLRDIEERVPRERSFGRGDSRRVARPGSAASTASTAASTAAAATTSATRAARPTGATGSAVACGAAHGEHECRGDFAASGAVGGVLRGEEAVRRQGLAVAAGEGQRPLVGLVADGGGVGARPHLVRVAEDEERRDGEDPRDVLGRRRRPALDPLAVEPRLRFWNKGYGR</sequence>
<dbReference type="AlphaFoldDB" id="A0A1I7ZW61"/>